<name>E2ZFX4_9FIRM</name>
<feature type="region of interest" description="Disordered" evidence="1">
    <location>
        <begin position="24"/>
        <end position="47"/>
    </location>
</feature>
<feature type="non-terminal residue" evidence="2">
    <location>
        <position position="1"/>
    </location>
</feature>
<proteinExistence type="predicted"/>
<gene>
    <name evidence="2" type="ORF">HMPREF9436_00557</name>
</gene>
<dbReference type="EMBL" id="AECU01000040">
    <property type="protein sequence ID" value="EFQ07923.1"/>
    <property type="molecule type" value="Genomic_DNA"/>
</dbReference>
<dbReference type="Proteomes" id="UP000006028">
    <property type="component" value="Unassembled WGS sequence"/>
</dbReference>
<reference evidence="2 3" key="1">
    <citation type="submission" date="2010-08" db="EMBL/GenBank/DDBJ databases">
        <authorList>
            <person name="Weinstock G."/>
            <person name="Sodergren E."/>
            <person name="Clifton S."/>
            <person name="Fulton L."/>
            <person name="Fulton B."/>
            <person name="Courtney L."/>
            <person name="Fronick C."/>
            <person name="Harrison M."/>
            <person name="Strong C."/>
            <person name="Farmer C."/>
            <person name="Delahaunty K."/>
            <person name="Markovic C."/>
            <person name="Hall O."/>
            <person name="Minx P."/>
            <person name="Tomlinson C."/>
            <person name="Mitreva M."/>
            <person name="Hou S."/>
            <person name="Chen J."/>
            <person name="Wollam A."/>
            <person name="Pepin K.H."/>
            <person name="Johnson M."/>
            <person name="Bhonagiri V."/>
            <person name="Zhang X."/>
            <person name="Suruliraj S."/>
            <person name="Warren W."/>
            <person name="Chinwalla A."/>
            <person name="Mardis E.R."/>
            <person name="Wilson R.K."/>
        </authorList>
    </citation>
    <scope>NUCLEOTIDE SEQUENCE [LARGE SCALE GENOMIC DNA]</scope>
    <source>
        <strain evidence="2 3">KLE1255</strain>
    </source>
</reference>
<accession>E2ZFX4</accession>
<evidence type="ECO:0000256" key="1">
    <source>
        <dbReference type="SAM" id="MobiDB-lite"/>
    </source>
</evidence>
<comment type="caution">
    <text evidence="2">The sequence shown here is derived from an EMBL/GenBank/DDBJ whole genome shotgun (WGS) entry which is preliminary data.</text>
</comment>
<evidence type="ECO:0000313" key="2">
    <source>
        <dbReference type="EMBL" id="EFQ07923.1"/>
    </source>
</evidence>
<sequence>FWHAKENVPGGNAFCKRCETQSTRKRSAREAPLSGYMPRQLNNFNKK</sequence>
<protein>
    <submittedName>
        <fullName evidence="2">Uncharacterized protein</fullName>
    </submittedName>
</protein>
<organism evidence="2 3">
    <name type="scientific">Faecalibacterium cf. prausnitzii KLE1255</name>
    <dbReference type="NCBI Taxonomy" id="748224"/>
    <lineage>
        <taxon>Bacteria</taxon>
        <taxon>Bacillati</taxon>
        <taxon>Bacillota</taxon>
        <taxon>Clostridia</taxon>
        <taxon>Eubacteriales</taxon>
        <taxon>Oscillospiraceae</taxon>
        <taxon>Faecalibacterium</taxon>
    </lineage>
</organism>
<dbReference type="AlphaFoldDB" id="E2ZFX4"/>
<evidence type="ECO:0000313" key="3">
    <source>
        <dbReference type="Proteomes" id="UP000006028"/>
    </source>
</evidence>
<dbReference type="HOGENOM" id="CLU_3161618_0_0_9"/>